<comment type="subcellular location">
    <subcellularLocation>
        <location evidence="1 10">Cell membrane</location>
        <topology evidence="1 10">Multi-pass membrane protein</topology>
    </subcellularLocation>
</comment>
<keyword evidence="6 10" id="KW-0915">Sodium</keyword>
<organism evidence="13 14">
    <name type="scientific">Actinoallomurus oryzae</name>
    <dbReference type="NCBI Taxonomy" id="502180"/>
    <lineage>
        <taxon>Bacteria</taxon>
        <taxon>Bacillati</taxon>
        <taxon>Actinomycetota</taxon>
        <taxon>Actinomycetes</taxon>
        <taxon>Streptosporangiales</taxon>
        <taxon>Thermomonosporaceae</taxon>
        <taxon>Actinoallomurus</taxon>
    </lineage>
</organism>
<keyword evidence="2 10" id="KW-0813">Transport</keyword>
<feature type="transmembrane region" description="Helical" evidence="10">
    <location>
        <begin position="224"/>
        <end position="247"/>
    </location>
</feature>
<dbReference type="InterPro" id="IPR004705">
    <property type="entry name" value="Cation/H_exchanger_CPA1_bac"/>
</dbReference>
<evidence type="ECO:0000256" key="10">
    <source>
        <dbReference type="RuleBase" id="RU366002"/>
    </source>
</evidence>
<dbReference type="InterPro" id="IPR006153">
    <property type="entry name" value="Cation/H_exchanger_TM"/>
</dbReference>
<gene>
    <name evidence="13" type="ORF">GCM10023191_066320</name>
</gene>
<protein>
    <submittedName>
        <fullName evidence="13">Na+/H+ antiporter</fullName>
    </submittedName>
</protein>
<dbReference type="NCBIfam" id="TIGR00831">
    <property type="entry name" value="a_cpa1"/>
    <property type="match status" value="1"/>
</dbReference>
<evidence type="ECO:0000256" key="6">
    <source>
        <dbReference type="ARBA" id="ARBA00023053"/>
    </source>
</evidence>
<sequence>MSPVSLFVVGLAIAVVVLLSRALSARAGIPEAILLVLLGAAAGFLPGMPETRLPAQLVLLGFLPPLVYHAAFFTAPREAKADAVPIITLAVGLTLVTTVAAGSAAWWTMPAMGWAAAIALGAAIAPTDPVAATSIMKRLATPIRIVTIVEGESLINDGVALTAFGLAVEALRGPFSFGHGATRLAEVVVGGIAYGLVVGLVSARIRRRIRDAGSQIIVSLLTPYLAFVPADRLGLSGVLATVTAGFYLGTRGEGMLQPASRLPGQVFWRVLVFMLESALFVLLGLQTRALFRERAGLPWSRTVIGTMVVAAVVVVLRLAWTLLVFPLSRYLPGRHFTFDHLPWRDRLVIGWSGMRGATTLAIVLSLPTTVRDLPPEIRSEQISVAAAIVFITLIGQSMTLPALLRRLGLAESDRVRIQTLDARREMLETALARLDELVEGGVVDERTARAYRQIYEDRIDRIRAELDEEVEEVTDAVGLRRELVRTQRERLRRLYHKGRISAEVMRAVDRWLDLDDPDVRDVE</sequence>
<keyword evidence="5 10" id="KW-1133">Transmembrane helix</keyword>
<dbReference type="PANTHER" id="PTHR10110">
    <property type="entry name" value="SODIUM/HYDROGEN EXCHANGER"/>
    <property type="match status" value="1"/>
</dbReference>
<dbReference type="Pfam" id="PF00999">
    <property type="entry name" value="Na_H_Exchanger"/>
    <property type="match status" value="1"/>
</dbReference>
<dbReference type="InterPro" id="IPR018422">
    <property type="entry name" value="Cation/H_exchanger_CPA1"/>
</dbReference>
<dbReference type="RefSeq" id="WP_345470577.1">
    <property type="nucleotide sequence ID" value="NZ_BAABHF010000041.1"/>
</dbReference>
<name>A0ABP8QTT3_9ACTN</name>
<evidence type="ECO:0000256" key="3">
    <source>
        <dbReference type="ARBA" id="ARBA00022475"/>
    </source>
</evidence>
<evidence type="ECO:0000313" key="13">
    <source>
        <dbReference type="EMBL" id="GAA4507636.1"/>
    </source>
</evidence>
<keyword evidence="9 10" id="KW-0739">Sodium transport</keyword>
<feature type="transmembrane region" description="Helical" evidence="10">
    <location>
        <begin position="53"/>
        <end position="74"/>
    </location>
</feature>
<feature type="transmembrane region" description="Helical" evidence="10">
    <location>
        <begin position="86"/>
        <end position="107"/>
    </location>
</feature>
<keyword evidence="3 10" id="KW-1003">Cell membrane</keyword>
<dbReference type="EMBL" id="BAABHF010000041">
    <property type="protein sequence ID" value="GAA4507636.1"/>
    <property type="molecule type" value="Genomic_DNA"/>
</dbReference>
<feature type="domain" description="Cation/H+ exchanger transmembrane" evidence="12">
    <location>
        <begin position="15"/>
        <end position="405"/>
    </location>
</feature>
<evidence type="ECO:0000256" key="9">
    <source>
        <dbReference type="ARBA" id="ARBA00023201"/>
    </source>
</evidence>
<dbReference type="Gene3D" id="6.10.140.1330">
    <property type="match status" value="1"/>
</dbReference>
<evidence type="ECO:0000256" key="1">
    <source>
        <dbReference type="ARBA" id="ARBA00004651"/>
    </source>
</evidence>
<feature type="coiled-coil region" evidence="11">
    <location>
        <begin position="417"/>
        <end position="472"/>
    </location>
</feature>
<evidence type="ECO:0000256" key="8">
    <source>
        <dbReference type="ARBA" id="ARBA00023136"/>
    </source>
</evidence>
<keyword evidence="11" id="KW-0175">Coiled coil</keyword>
<accession>A0ABP8QTT3</accession>
<keyword evidence="7 10" id="KW-0406">Ion transport</keyword>
<keyword evidence="8 10" id="KW-0472">Membrane</keyword>
<evidence type="ECO:0000256" key="11">
    <source>
        <dbReference type="SAM" id="Coils"/>
    </source>
</evidence>
<keyword evidence="10" id="KW-0050">Antiport</keyword>
<keyword evidence="14" id="KW-1185">Reference proteome</keyword>
<comment type="similarity">
    <text evidence="10">Belongs to the monovalent cation:proton antiporter 1 (CPA1) transporter (TC 2.A.36) family.</text>
</comment>
<evidence type="ECO:0000256" key="4">
    <source>
        <dbReference type="ARBA" id="ARBA00022692"/>
    </source>
</evidence>
<dbReference type="PANTHER" id="PTHR10110:SF86">
    <property type="entry name" value="SODIUM_HYDROGEN EXCHANGER 7"/>
    <property type="match status" value="1"/>
</dbReference>
<feature type="transmembrane region" description="Helical" evidence="10">
    <location>
        <begin position="382"/>
        <end position="404"/>
    </location>
</feature>
<comment type="function">
    <text evidence="10">Na(+)/H(+) antiporter that extrudes sodium in exchange for external protons.</text>
</comment>
<keyword evidence="4 10" id="KW-0812">Transmembrane</keyword>
<proteinExistence type="inferred from homology"/>
<feature type="transmembrane region" description="Helical" evidence="10">
    <location>
        <begin position="184"/>
        <end position="203"/>
    </location>
</feature>
<evidence type="ECO:0000256" key="7">
    <source>
        <dbReference type="ARBA" id="ARBA00023065"/>
    </source>
</evidence>
<feature type="transmembrane region" description="Helical" evidence="10">
    <location>
        <begin position="303"/>
        <end position="328"/>
    </location>
</feature>
<evidence type="ECO:0000313" key="14">
    <source>
        <dbReference type="Proteomes" id="UP001500503"/>
    </source>
</evidence>
<reference evidence="14" key="1">
    <citation type="journal article" date="2019" name="Int. J. Syst. Evol. Microbiol.">
        <title>The Global Catalogue of Microorganisms (GCM) 10K type strain sequencing project: providing services to taxonomists for standard genome sequencing and annotation.</title>
        <authorList>
            <consortium name="The Broad Institute Genomics Platform"/>
            <consortium name="The Broad Institute Genome Sequencing Center for Infectious Disease"/>
            <person name="Wu L."/>
            <person name="Ma J."/>
        </authorList>
    </citation>
    <scope>NUCLEOTIDE SEQUENCE [LARGE SCALE GENOMIC DNA]</scope>
    <source>
        <strain evidence="14">JCM 17933</strain>
    </source>
</reference>
<feature type="transmembrane region" description="Helical" evidence="10">
    <location>
        <begin position="348"/>
        <end position="370"/>
    </location>
</feature>
<comment type="caution">
    <text evidence="10">Lacks conserved residue(s) required for the propagation of feature annotation.</text>
</comment>
<evidence type="ECO:0000256" key="5">
    <source>
        <dbReference type="ARBA" id="ARBA00022989"/>
    </source>
</evidence>
<feature type="transmembrane region" description="Helical" evidence="10">
    <location>
        <begin position="267"/>
        <end position="291"/>
    </location>
</feature>
<dbReference type="Proteomes" id="UP001500503">
    <property type="component" value="Unassembled WGS sequence"/>
</dbReference>
<evidence type="ECO:0000256" key="2">
    <source>
        <dbReference type="ARBA" id="ARBA00022448"/>
    </source>
</evidence>
<comment type="caution">
    <text evidence="13">The sequence shown here is derived from an EMBL/GenBank/DDBJ whole genome shotgun (WGS) entry which is preliminary data.</text>
</comment>
<evidence type="ECO:0000259" key="12">
    <source>
        <dbReference type="Pfam" id="PF00999"/>
    </source>
</evidence>